<evidence type="ECO:0000256" key="2">
    <source>
        <dbReference type="PROSITE-ProRule" id="PRU00059"/>
    </source>
</evidence>
<dbReference type="AlphaFoldDB" id="A0AAV2SD81"/>
<keyword evidence="1" id="KW-1015">Disulfide bond</keyword>
<dbReference type="SUPFAM" id="SSF49854">
    <property type="entry name" value="Spermadhesin, CUB domain"/>
    <property type="match status" value="1"/>
</dbReference>
<dbReference type="EMBL" id="CAXKWB010063910">
    <property type="protein sequence ID" value="CAL4187030.1"/>
    <property type="molecule type" value="Genomic_DNA"/>
</dbReference>
<organism evidence="4 5">
    <name type="scientific">Meganyctiphanes norvegica</name>
    <name type="common">Northern krill</name>
    <name type="synonym">Thysanopoda norvegica</name>
    <dbReference type="NCBI Taxonomy" id="48144"/>
    <lineage>
        <taxon>Eukaryota</taxon>
        <taxon>Metazoa</taxon>
        <taxon>Ecdysozoa</taxon>
        <taxon>Arthropoda</taxon>
        <taxon>Crustacea</taxon>
        <taxon>Multicrustacea</taxon>
        <taxon>Malacostraca</taxon>
        <taxon>Eumalacostraca</taxon>
        <taxon>Eucarida</taxon>
        <taxon>Euphausiacea</taxon>
        <taxon>Euphausiidae</taxon>
        <taxon>Meganyctiphanes</taxon>
    </lineage>
</organism>
<dbReference type="Gene3D" id="2.60.120.290">
    <property type="entry name" value="Spermadhesin, CUB domain"/>
    <property type="match status" value="1"/>
</dbReference>
<comment type="caution">
    <text evidence="4">The sequence shown here is derived from an EMBL/GenBank/DDBJ whole genome shotgun (WGS) entry which is preliminary data.</text>
</comment>
<feature type="non-terminal residue" evidence="4">
    <location>
        <position position="1"/>
    </location>
</feature>
<proteinExistence type="predicted"/>
<reference evidence="4 5" key="1">
    <citation type="submission" date="2024-05" db="EMBL/GenBank/DDBJ databases">
        <authorList>
            <person name="Wallberg A."/>
        </authorList>
    </citation>
    <scope>NUCLEOTIDE SEQUENCE [LARGE SCALE GENOMIC DNA]</scope>
</reference>
<dbReference type="PROSITE" id="PS01180">
    <property type="entry name" value="CUB"/>
    <property type="match status" value="1"/>
</dbReference>
<protein>
    <recommendedName>
        <fullName evidence="3">CUB domain-containing protein</fullName>
    </recommendedName>
</protein>
<name>A0AAV2SD81_MEGNR</name>
<evidence type="ECO:0000313" key="5">
    <source>
        <dbReference type="Proteomes" id="UP001497623"/>
    </source>
</evidence>
<evidence type="ECO:0000256" key="1">
    <source>
        <dbReference type="ARBA" id="ARBA00023157"/>
    </source>
</evidence>
<feature type="non-terminal residue" evidence="4">
    <location>
        <position position="108"/>
    </location>
</feature>
<comment type="caution">
    <text evidence="2">Lacks conserved residue(s) required for the propagation of feature annotation.</text>
</comment>
<sequence>RFTKKIVAPTCMKVNLKFTSFNLYKKITSGGVTYCYFEYMFLRFGKDLTEGNMYCGKDITADQSFISETNTMILYSQSELTHNHRWSAKIEFVSDPECNVPSTENPIS</sequence>
<evidence type="ECO:0000313" key="4">
    <source>
        <dbReference type="EMBL" id="CAL4187030.1"/>
    </source>
</evidence>
<accession>A0AAV2SD81</accession>
<keyword evidence="5" id="KW-1185">Reference proteome</keyword>
<feature type="domain" description="CUB" evidence="3">
    <location>
        <begin position="1"/>
        <end position="95"/>
    </location>
</feature>
<dbReference type="Proteomes" id="UP001497623">
    <property type="component" value="Unassembled WGS sequence"/>
</dbReference>
<gene>
    <name evidence="4" type="ORF">MNOR_LOCUS36140</name>
</gene>
<evidence type="ECO:0000259" key="3">
    <source>
        <dbReference type="PROSITE" id="PS01180"/>
    </source>
</evidence>
<dbReference type="InterPro" id="IPR000859">
    <property type="entry name" value="CUB_dom"/>
</dbReference>
<dbReference type="InterPro" id="IPR035914">
    <property type="entry name" value="Sperma_CUB_dom_sf"/>
</dbReference>